<dbReference type="Proteomes" id="UP000617355">
    <property type="component" value="Unassembled WGS sequence"/>
</dbReference>
<proteinExistence type="predicted"/>
<dbReference type="PANTHER" id="PTHR43072:SF23">
    <property type="entry name" value="UPF0039 PROTEIN C11D3.02C"/>
    <property type="match status" value="1"/>
</dbReference>
<evidence type="ECO:0000259" key="3">
    <source>
        <dbReference type="PROSITE" id="PS51186"/>
    </source>
</evidence>
<organism evidence="4 5">
    <name type="scientific">Sinisalibacter lacisalsi</name>
    <dbReference type="NCBI Taxonomy" id="1526570"/>
    <lineage>
        <taxon>Bacteria</taxon>
        <taxon>Pseudomonadati</taxon>
        <taxon>Pseudomonadota</taxon>
        <taxon>Alphaproteobacteria</taxon>
        <taxon>Rhodobacterales</taxon>
        <taxon>Roseobacteraceae</taxon>
        <taxon>Sinisalibacter</taxon>
    </lineage>
</organism>
<reference evidence="5" key="1">
    <citation type="journal article" date="2019" name="Int. J. Syst. Evol. Microbiol.">
        <title>The Global Catalogue of Microorganisms (GCM) 10K type strain sequencing project: providing services to taxonomists for standard genome sequencing and annotation.</title>
        <authorList>
            <consortium name="The Broad Institute Genomics Platform"/>
            <consortium name="The Broad Institute Genome Sequencing Center for Infectious Disease"/>
            <person name="Wu L."/>
            <person name="Ma J."/>
        </authorList>
    </citation>
    <scope>NUCLEOTIDE SEQUENCE [LARGE SCALE GENOMIC DNA]</scope>
    <source>
        <strain evidence="5">CGMCC 1.12922</strain>
    </source>
</reference>
<protein>
    <submittedName>
        <fullName evidence="4">N-acetyltransferase</fullName>
    </submittedName>
</protein>
<dbReference type="SUPFAM" id="SSF55729">
    <property type="entry name" value="Acyl-CoA N-acyltransferases (Nat)"/>
    <property type="match status" value="1"/>
</dbReference>
<dbReference type="InterPro" id="IPR000182">
    <property type="entry name" value="GNAT_dom"/>
</dbReference>
<dbReference type="Gene3D" id="3.40.630.30">
    <property type="match status" value="1"/>
</dbReference>
<evidence type="ECO:0000256" key="1">
    <source>
        <dbReference type="ARBA" id="ARBA00022679"/>
    </source>
</evidence>
<evidence type="ECO:0000256" key="2">
    <source>
        <dbReference type="ARBA" id="ARBA00023315"/>
    </source>
</evidence>
<dbReference type="RefSeq" id="WP_188529357.1">
    <property type="nucleotide sequence ID" value="NZ_BMGI01000005.1"/>
</dbReference>
<evidence type="ECO:0000313" key="5">
    <source>
        <dbReference type="Proteomes" id="UP000617355"/>
    </source>
</evidence>
<name>A0ABQ1QUM3_9RHOB</name>
<sequence>MIRPARAEDAAPIAGFWNPLIRDTAVTFNSAERSEAEIAASIAEKARSGHGFFVAEAGGAVVGFVSYGQFRAGVGYARTMEHTIILAGDGRRNGLGRALLGAAEDHARSGGARMMIAGVSGENTDGIAFHARMGYAEIARLEGVGWKFGRAMDLVLMRKTL</sequence>
<dbReference type="PANTHER" id="PTHR43072">
    <property type="entry name" value="N-ACETYLTRANSFERASE"/>
    <property type="match status" value="1"/>
</dbReference>
<dbReference type="Pfam" id="PF00583">
    <property type="entry name" value="Acetyltransf_1"/>
    <property type="match status" value="1"/>
</dbReference>
<dbReference type="PROSITE" id="PS51186">
    <property type="entry name" value="GNAT"/>
    <property type="match status" value="1"/>
</dbReference>
<dbReference type="InterPro" id="IPR016181">
    <property type="entry name" value="Acyl_CoA_acyltransferase"/>
</dbReference>
<keyword evidence="5" id="KW-1185">Reference proteome</keyword>
<dbReference type="CDD" id="cd04301">
    <property type="entry name" value="NAT_SF"/>
    <property type="match status" value="1"/>
</dbReference>
<keyword evidence="2" id="KW-0012">Acyltransferase</keyword>
<feature type="domain" description="N-acetyltransferase" evidence="3">
    <location>
        <begin position="1"/>
        <end position="161"/>
    </location>
</feature>
<comment type="caution">
    <text evidence="4">The sequence shown here is derived from an EMBL/GenBank/DDBJ whole genome shotgun (WGS) entry which is preliminary data.</text>
</comment>
<accession>A0ABQ1QUM3</accession>
<keyword evidence="1" id="KW-0808">Transferase</keyword>
<gene>
    <name evidence="4" type="ORF">GCM10011358_30490</name>
</gene>
<dbReference type="EMBL" id="BMGI01000005">
    <property type="protein sequence ID" value="GGD44635.1"/>
    <property type="molecule type" value="Genomic_DNA"/>
</dbReference>
<evidence type="ECO:0000313" key="4">
    <source>
        <dbReference type="EMBL" id="GGD44635.1"/>
    </source>
</evidence>